<evidence type="ECO:0000256" key="6">
    <source>
        <dbReference type="ARBA" id="ARBA00015850"/>
    </source>
</evidence>
<evidence type="ECO:0000256" key="3">
    <source>
        <dbReference type="ARBA" id="ARBA00004663"/>
    </source>
</evidence>
<dbReference type="EMBL" id="SLUK01000011">
    <property type="protein sequence ID" value="TCL42295.1"/>
    <property type="molecule type" value="Genomic_DNA"/>
</dbReference>
<accession>A0A9X8UHN9</accession>
<dbReference type="Pfam" id="PF02654">
    <property type="entry name" value="CobS"/>
    <property type="match status" value="1"/>
</dbReference>
<dbReference type="GO" id="GO:0051073">
    <property type="term" value="F:adenosylcobinamide-GDP ribazoletransferase activity"/>
    <property type="evidence" value="ECO:0007669"/>
    <property type="project" value="UniProtKB-UniRule"/>
</dbReference>
<keyword evidence="11 19" id="KW-0460">Magnesium</keyword>
<comment type="function">
    <text evidence="14 19">Joins adenosylcobinamide-GDP and alpha-ribazole to generate adenosylcobalamin (Ado-cobalamin). Also synthesizes adenosylcobalamin 5'-phosphate from adenosylcobinamide-GDP and alpha-ribazole 5'-phosphate.</text>
</comment>
<reference evidence="20 21" key="1">
    <citation type="submission" date="2019-03" db="EMBL/GenBank/DDBJ databases">
        <title>Genomic Encyclopedia of Type Strains, Phase IV (KMG-IV): sequencing the most valuable type-strain genomes for metagenomic binning, comparative biology and taxonomic classification.</title>
        <authorList>
            <person name="Goeker M."/>
        </authorList>
    </citation>
    <scope>NUCLEOTIDE SEQUENCE [LARGE SCALE GENOMIC DNA]</scope>
    <source>
        <strain evidence="20 21">DSM 100433</strain>
    </source>
</reference>
<comment type="catalytic activity">
    <reaction evidence="17 19">
        <text>alpha-ribazole + adenosylcob(III)inamide-GDP = adenosylcob(III)alamin + GMP + H(+)</text>
        <dbReference type="Rhea" id="RHEA:16049"/>
        <dbReference type="ChEBI" id="CHEBI:10329"/>
        <dbReference type="ChEBI" id="CHEBI:15378"/>
        <dbReference type="ChEBI" id="CHEBI:18408"/>
        <dbReference type="ChEBI" id="CHEBI:58115"/>
        <dbReference type="ChEBI" id="CHEBI:60487"/>
        <dbReference type="EC" id="2.7.8.26"/>
    </reaction>
</comment>
<proteinExistence type="inferred from homology"/>
<evidence type="ECO:0000256" key="8">
    <source>
        <dbReference type="ARBA" id="ARBA00022573"/>
    </source>
</evidence>
<dbReference type="PANTHER" id="PTHR34148:SF1">
    <property type="entry name" value="ADENOSYLCOBINAMIDE-GDP RIBAZOLETRANSFERASE"/>
    <property type="match status" value="1"/>
</dbReference>
<dbReference type="PANTHER" id="PTHR34148">
    <property type="entry name" value="ADENOSYLCOBINAMIDE-GDP RIBAZOLETRANSFERASE"/>
    <property type="match status" value="1"/>
</dbReference>
<feature type="transmembrane region" description="Helical" evidence="19">
    <location>
        <begin position="203"/>
        <end position="221"/>
    </location>
</feature>
<dbReference type="AlphaFoldDB" id="A0A9X8UHN9"/>
<dbReference type="GO" id="GO:0008818">
    <property type="term" value="F:cobalamin 5'-phosphate synthase activity"/>
    <property type="evidence" value="ECO:0007669"/>
    <property type="project" value="UniProtKB-UniRule"/>
</dbReference>
<evidence type="ECO:0000256" key="10">
    <source>
        <dbReference type="ARBA" id="ARBA00022692"/>
    </source>
</evidence>
<comment type="catalytic activity">
    <reaction evidence="18 19">
        <text>alpha-ribazole 5'-phosphate + adenosylcob(III)inamide-GDP = adenosylcob(III)alamin 5'-phosphate + GMP + H(+)</text>
        <dbReference type="Rhea" id="RHEA:23560"/>
        <dbReference type="ChEBI" id="CHEBI:15378"/>
        <dbReference type="ChEBI" id="CHEBI:57918"/>
        <dbReference type="ChEBI" id="CHEBI:58115"/>
        <dbReference type="ChEBI" id="CHEBI:60487"/>
        <dbReference type="ChEBI" id="CHEBI:60493"/>
        <dbReference type="EC" id="2.7.8.26"/>
    </reaction>
</comment>
<feature type="transmembrane region" description="Helical" evidence="19">
    <location>
        <begin position="110"/>
        <end position="130"/>
    </location>
</feature>
<comment type="similarity">
    <text evidence="4 19">Belongs to the CobS family.</text>
</comment>
<gene>
    <name evidence="19" type="primary">cobS</name>
    <name evidence="20" type="ORF">EDD78_11159</name>
</gene>
<name>A0A9X8UHN9_9FIRM</name>
<dbReference type="GO" id="GO:0005886">
    <property type="term" value="C:plasma membrane"/>
    <property type="evidence" value="ECO:0007669"/>
    <property type="project" value="UniProtKB-SubCell"/>
</dbReference>
<evidence type="ECO:0000256" key="17">
    <source>
        <dbReference type="ARBA" id="ARBA00048623"/>
    </source>
</evidence>
<organism evidence="20 21">
    <name type="scientific">Harryflintia acetispora</name>
    <dbReference type="NCBI Taxonomy" id="1849041"/>
    <lineage>
        <taxon>Bacteria</taxon>
        <taxon>Bacillati</taxon>
        <taxon>Bacillota</taxon>
        <taxon>Clostridia</taxon>
        <taxon>Eubacteriales</taxon>
        <taxon>Oscillospiraceae</taxon>
        <taxon>Harryflintia</taxon>
    </lineage>
</organism>
<evidence type="ECO:0000256" key="1">
    <source>
        <dbReference type="ARBA" id="ARBA00001946"/>
    </source>
</evidence>
<comment type="subcellular location">
    <subcellularLocation>
        <location evidence="2 19">Cell membrane</location>
        <topology evidence="2 19">Multi-pass membrane protein</topology>
    </subcellularLocation>
</comment>
<keyword evidence="8 19" id="KW-0169">Cobalamin biosynthesis</keyword>
<dbReference type="RefSeq" id="WP_286170870.1">
    <property type="nucleotide sequence ID" value="NZ_SLUK01000011.1"/>
</dbReference>
<evidence type="ECO:0000256" key="18">
    <source>
        <dbReference type="ARBA" id="ARBA00049504"/>
    </source>
</evidence>
<evidence type="ECO:0000256" key="15">
    <source>
        <dbReference type="ARBA" id="ARBA00032605"/>
    </source>
</evidence>
<evidence type="ECO:0000256" key="4">
    <source>
        <dbReference type="ARBA" id="ARBA00010561"/>
    </source>
</evidence>
<evidence type="ECO:0000256" key="9">
    <source>
        <dbReference type="ARBA" id="ARBA00022679"/>
    </source>
</evidence>
<evidence type="ECO:0000256" key="16">
    <source>
        <dbReference type="ARBA" id="ARBA00032853"/>
    </source>
</evidence>
<comment type="cofactor">
    <cofactor evidence="1 19">
        <name>Mg(2+)</name>
        <dbReference type="ChEBI" id="CHEBI:18420"/>
    </cofactor>
</comment>
<protein>
    <recommendedName>
        <fullName evidence="6 19">Adenosylcobinamide-GDP ribazoletransferase</fullName>
        <ecNumber evidence="5 19">2.7.8.26</ecNumber>
    </recommendedName>
    <alternativeName>
        <fullName evidence="16 19">Cobalamin synthase</fullName>
    </alternativeName>
    <alternativeName>
        <fullName evidence="15 19">Cobalamin-5'-phosphate synthase</fullName>
    </alternativeName>
</protein>
<comment type="caution">
    <text evidence="20">The sequence shown here is derived from an EMBL/GenBank/DDBJ whole genome shotgun (WGS) entry which is preliminary data.</text>
</comment>
<feature type="transmembrane region" description="Helical" evidence="19">
    <location>
        <begin position="64"/>
        <end position="89"/>
    </location>
</feature>
<evidence type="ECO:0000256" key="7">
    <source>
        <dbReference type="ARBA" id="ARBA00022475"/>
    </source>
</evidence>
<feature type="transmembrane region" description="Helical" evidence="19">
    <location>
        <begin position="136"/>
        <end position="160"/>
    </location>
</feature>
<sequence length="256" mass="27786">MKAFFETIAVAFSMYSALPMPHVEWKERNLRYVMCAFPLVGVLLGGLEYGWFLLARSIDAGVLLYAAVAAALPVLVTGGIHLDGFCDTVDALSSHGEREKKLSILKDPHIGAFGVMGCALWLLVCFGLYGELYRHTAGLVELCFLFLLSRILSGLSVVAFRCAKDSGLVHAFQSGAARRNAGAILSAMLILTAAGMLWCSPLYGAICLLAALAIFLCYRRMSYRQFGGITGDLAGWFLQMCELMELAALVLLNLIV</sequence>
<dbReference type="InterPro" id="IPR003805">
    <property type="entry name" value="CobS"/>
</dbReference>
<evidence type="ECO:0000256" key="12">
    <source>
        <dbReference type="ARBA" id="ARBA00022989"/>
    </source>
</evidence>
<feature type="transmembrane region" description="Helical" evidence="19">
    <location>
        <begin position="30"/>
        <end position="52"/>
    </location>
</feature>
<keyword evidence="21" id="KW-1185">Reference proteome</keyword>
<dbReference type="HAMAP" id="MF_00719">
    <property type="entry name" value="CobS"/>
    <property type="match status" value="1"/>
</dbReference>
<dbReference type="EC" id="2.7.8.26" evidence="5 19"/>
<keyword evidence="7 19" id="KW-1003">Cell membrane</keyword>
<evidence type="ECO:0000313" key="20">
    <source>
        <dbReference type="EMBL" id="TCL42295.1"/>
    </source>
</evidence>
<evidence type="ECO:0000313" key="21">
    <source>
        <dbReference type="Proteomes" id="UP000294682"/>
    </source>
</evidence>
<evidence type="ECO:0000256" key="5">
    <source>
        <dbReference type="ARBA" id="ARBA00013200"/>
    </source>
</evidence>
<evidence type="ECO:0000256" key="19">
    <source>
        <dbReference type="HAMAP-Rule" id="MF_00719"/>
    </source>
</evidence>
<evidence type="ECO:0000256" key="14">
    <source>
        <dbReference type="ARBA" id="ARBA00025228"/>
    </source>
</evidence>
<dbReference type="GO" id="GO:0009236">
    <property type="term" value="P:cobalamin biosynthetic process"/>
    <property type="evidence" value="ECO:0007669"/>
    <property type="project" value="UniProtKB-UniRule"/>
</dbReference>
<comment type="pathway">
    <text evidence="3 19">Cofactor biosynthesis; adenosylcobalamin biosynthesis; adenosylcobalamin from cob(II)yrinate a,c-diamide: step 7/7.</text>
</comment>
<evidence type="ECO:0000256" key="11">
    <source>
        <dbReference type="ARBA" id="ARBA00022842"/>
    </source>
</evidence>
<keyword evidence="9 19" id="KW-0808">Transferase</keyword>
<evidence type="ECO:0000256" key="2">
    <source>
        <dbReference type="ARBA" id="ARBA00004651"/>
    </source>
</evidence>
<keyword evidence="10 19" id="KW-0812">Transmembrane</keyword>
<evidence type="ECO:0000256" key="13">
    <source>
        <dbReference type="ARBA" id="ARBA00023136"/>
    </source>
</evidence>
<keyword evidence="13 19" id="KW-0472">Membrane</keyword>
<keyword evidence="12 19" id="KW-1133">Transmembrane helix</keyword>
<dbReference type="Proteomes" id="UP000294682">
    <property type="component" value="Unassembled WGS sequence"/>
</dbReference>